<keyword evidence="5" id="KW-0677">Repeat</keyword>
<dbReference type="PANTHER" id="PTHR45618">
    <property type="entry name" value="MITOCHONDRIAL DICARBOXYLATE CARRIER-RELATED"/>
    <property type="match status" value="1"/>
</dbReference>
<feature type="transmembrane region" description="Helical" evidence="10">
    <location>
        <begin position="12"/>
        <end position="31"/>
    </location>
</feature>
<keyword evidence="12" id="KW-1185">Reference proteome</keyword>
<feature type="repeat" description="Solcar" evidence="8">
    <location>
        <begin position="199"/>
        <end position="285"/>
    </location>
</feature>
<accession>A0AAD2CZD1</accession>
<comment type="subcellular location">
    <subcellularLocation>
        <location evidence="1">Membrane</location>
        <topology evidence="1">Multi-pass membrane protein</topology>
    </subcellularLocation>
</comment>
<sequence>MSEKQQADPFFLKMILGGIACMTAGTVTHPVDLIKTRMQASYATGGASLQNSSISTLLGLIRKEGVGSLYKGLSATLLRESIYSSLRLGLYEPFKQLFGATDREHTPFYIMILSGASCGMVASAISNPADMIKIRMQACDQKPRQMRCHIKEIYSHNGIRGFYRGVEATMSRAVVVNATQLPAYDFTKHKLINHGIMEDNHLCHLVSSITAGVILTLVSGPFDLARTRMMNQPAKKIYNSMFDCLMKSIQRDGFISLYKGFTPQWMRFGPFTIVQLLVWEHLRRIFGMRTI</sequence>
<dbReference type="EMBL" id="CAMPGE010015873">
    <property type="protein sequence ID" value="CAI2374468.1"/>
    <property type="molecule type" value="Genomic_DNA"/>
</dbReference>
<comment type="similarity">
    <text evidence="2 9">Belongs to the mitochondrial carrier (TC 2.A.29) family.</text>
</comment>
<comment type="caution">
    <text evidence="11">The sequence shown here is derived from an EMBL/GenBank/DDBJ whole genome shotgun (WGS) entry which is preliminary data.</text>
</comment>
<dbReference type="GO" id="GO:0016020">
    <property type="term" value="C:membrane"/>
    <property type="evidence" value="ECO:0007669"/>
    <property type="project" value="UniProtKB-SubCell"/>
</dbReference>
<dbReference type="InterPro" id="IPR018108">
    <property type="entry name" value="MCP_transmembrane"/>
</dbReference>
<dbReference type="Gene3D" id="1.50.40.10">
    <property type="entry name" value="Mitochondrial carrier domain"/>
    <property type="match status" value="1"/>
</dbReference>
<evidence type="ECO:0000256" key="4">
    <source>
        <dbReference type="ARBA" id="ARBA00022692"/>
    </source>
</evidence>
<dbReference type="PROSITE" id="PS50920">
    <property type="entry name" value="SOLCAR"/>
    <property type="match status" value="3"/>
</dbReference>
<keyword evidence="4 8" id="KW-0812">Transmembrane</keyword>
<dbReference type="Proteomes" id="UP001295684">
    <property type="component" value="Unassembled WGS sequence"/>
</dbReference>
<keyword evidence="6 10" id="KW-1133">Transmembrane helix</keyword>
<organism evidence="11 12">
    <name type="scientific">Euplotes crassus</name>
    <dbReference type="NCBI Taxonomy" id="5936"/>
    <lineage>
        <taxon>Eukaryota</taxon>
        <taxon>Sar</taxon>
        <taxon>Alveolata</taxon>
        <taxon>Ciliophora</taxon>
        <taxon>Intramacronucleata</taxon>
        <taxon>Spirotrichea</taxon>
        <taxon>Hypotrichia</taxon>
        <taxon>Euplotida</taxon>
        <taxon>Euplotidae</taxon>
        <taxon>Moneuplotes</taxon>
    </lineage>
</organism>
<dbReference type="Pfam" id="PF00153">
    <property type="entry name" value="Mito_carr"/>
    <property type="match status" value="3"/>
</dbReference>
<dbReference type="SUPFAM" id="SSF103506">
    <property type="entry name" value="Mitochondrial carrier"/>
    <property type="match status" value="1"/>
</dbReference>
<dbReference type="PRINTS" id="PR00926">
    <property type="entry name" value="MITOCARRIER"/>
</dbReference>
<protein>
    <submittedName>
        <fullName evidence="11">Uncharacterized protein</fullName>
    </submittedName>
</protein>
<dbReference type="InterPro" id="IPR023395">
    <property type="entry name" value="MCP_dom_sf"/>
</dbReference>
<evidence type="ECO:0000256" key="1">
    <source>
        <dbReference type="ARBA" id="ARBA00004141"/>
    </source>
</evidence>
<reference evidence="11" key="1">
    <citation type="submission" date="2023-07" db="EMBL/GenBank/DDBJ databases">
        <authorList>
            <consortium name="AG Swart"/>
            <person name="Singh M."/>
            <person name="Singh A."/>
            <person name="Seah K."/>
            <person name="Emmerich C."/>
        </authorList>
    </citation>
    <scope>NUCLEOTIDE SEQUENCE</scope>
    <source>
        <strain evidence="11">DP1</strain>
    </source>
</reference>
<evidence type="ECO:0000313" key="12">
    <source>
        <dbReference type="Proteomes" id="UP001295684"/>
    </source>
</evidence>
<evidence type="ECO:0000256" key="10">
    <source>
        <dbReference type="SAM" id="Phobius"/>
    </source>
</evidence>
<evidence type="ECO:0000256" key="5">
    <source>
        <dbReference type="ARBA" id="ARBA00022737"/>
    </source>
</evidence>
<evidence type="ECO:0000313" key="11">
    <source>
        <dbReference type="EMBL" id="CAI2374468.1"/>
    </source>
</evidence>
<proteinExistence type="inferred from homology"/>
<gene>
    <name evidence="11" type="ORF">ECRASSUSDP1_LOCUS15821</name>
</gene>
<dbReference type="InterPro" id="IPR002067">
    <property type="entry name" value="MCP"/>
</dbReference>
<evidence type="ECO:0000256" key="3">
    <source>
        <dbReference type="ARBA" id="ARBA00022448"/>
    </source>
</evidence>
<dbReference type="GO" id="GO:0055085">
    <property type="term" value="P:transmembrane transport"/>
    <property type="evidence" value="ECO:0007669"/>
    <property type="project" value="InterPro"/>
</dbReference>
<feature type="repeat" description="Solcar" evidence="8">
    <location>
        <begin position="8"/>
        <end position="97"/>
    </location>
</feature>
<evidence type="ECO:0000256" key="8">
    <source>
        <dbReference type="PROSITE-ProRule" id="PRU00282"/>
    </source>
</evidence>
<evidence type="ECO:0000256" key="2">
    <source>
        <dbReference type="ARBA" id="ARBA00006375"/>
    </source>
</evidence>
<name>A0AAD2CZD1_EUPCR</name>
<evidence type="ECO:0000256" key="9">
    <source>
        <dbReference type="RuleBase" id="RU000488"/>
    </source>
</evidence>
<dbReference type="InterPro" id="IPR050391">
    <property type="entry name" value="Mito_Metabolite_Transporter"/>
</dbReference>
<feature type="repeat" description="Solcar" evidence="8">
    <location>
        <begin position="106"/>
        <end position="190"/>
    </location>
</feature>
<keyword evidence="3 9" id="KW-0813">Transport</keyword>
<evidence type="ECO:0000256" key="6">
    <source>
        <dbReference type="ARBA" id="ARBA00022989"/>
    </source>
</evidence>
<evidence type="ECO:0000256" key="7">
    <source>
        <dbReference type="ARBA" id="ARBA00023136"/>
    </source>
</evidence>
<feature type="transmembrane region" description="Helical" evidence="10">
    <location>
        <begin position="108"/>
        <end position="126"/>
    </location>
</feature>
<dbReference type="AlphaFoldDB" id="A0AAD2CZD1"/>
<keyword evidence="7 8" id="KW-0472">Membrane</keyword>